<sequence>MVSAAHPASPPRTAPSLPSALLRARTHGRRTITDGTRTGAVTRVRRDVYLETDSLQPGWLAAATRHQALLEAVRADGVDGVVVLESAALLHGAVTWRLPTTVHLSVGYRTNGLRPPAGRTAPDQPTAGDLSPADRRRARRERPLTRHQLGVDPADVVQIDGLRTTCLERTIEDCARFLEPDAALVVVDSLLAVATGAVGPNGVVHEPGAALDRPWDRAAQINADASALRSAVLARLERRAGERGVRRARAVLHAASPWSQSPFETEARRLCLVFGIEPPTPQLPVATPTTSRFLDLGWARLRHGLEIDGAVKEVGGSEAELEARTARDEELDQAGFTLLHVDPATVRDGLWMVQRLRNFLPVTATEARPVTDLRTRIERRRGRA</sequence>
<evidence type="ECO:0000313" key="2">
    <source>
        <dbReference type="EMBL" id="AMD87303.1"/>
    </source>
</evidence>
<accession>A0A109W7Q8</accession>
<proteinExistence type="predicted"/>
<dbReference type="EMBL" id="CP014228">
    <property type="protein sequence ID" value="AMD87303.1"/>
    <property type="molecule type" value="Genomic_DNA"/>
</dbReference>
<name>A0A109W7Q8_ACTRD</name>
<dbReference type="Proteomes" id="UP000065220">
    <property type="component" value="Chromosome"/>
</dbReference>
<dbReference type="STRING" id="111015.AXF14_06535"/>
<reference evidence="3" key="1">
    <citation type="submission" date="2016-02" db="EMBL/GenBank/DDBJ databases">
        <authorList>
            <person name="Holder M.E."/>
            <person name="Ajami N.J."/>
            <person name="Petrosino J.F."/>
        </authorList>
    </citation>
    <scope>NUCLEOTIDE SEQUENCE [LARGE SCALE GENOMIC DNA]</scope>
    <source>
        <strain evidence="3">CCUG 36733</strain>
    </source>
</reference>
<dbReference type="AlphaFoldDB" id="A0A109W7Q8"/>
<evidence type="ECO:0008006" key="4">
    <source>
        <dbReference type="Google" id="ProtNLM"/>
    </source>
</evidence>
<protein>
    <recommendedName>
        <fullName evidence="4">DUF559 domain-containing protein</fullName>
    </recommendedName>
</protein>
<evidence type="ECO:0000313" key="3">
    <source>
        <dbReference type="Proteomes" id="UP000065220"/>
    </source>
</evidence>
<feature type="region of interest" description="Disordered" evidence="1">
    <location>
        <begin position="108"/>
        <end position="146"/>
    </location>
</feature>
<organism evidence="2 3">
    <name type="scientific">Actinomyces radicidentis</name>
    <dbReference type="NCBI Taxonomy" id="111015"/>
    <lineage>
        <taxon>Bacteria</taxon>
        <taxon>Bacillati</taxon>
        <taxon>Actinomycetota</taxon>
        <taxon>Actinomycetes</taxon>
        <taxon>Actinomycetales</taxon>
        <taxon>Actinomycetaceae</taxon>
        <taxon>Actinomyces</taxon>
    </lineage>
</organism>
<dbReference type="KEGG" id="ard:AXF14_06535"/>
<keyword evidence="3" id="KW-1185">Reference proteome</keyword>
<gene>
    <name evidence="2" type="ORF">AXF14_06535</name>
</gene>
<evidence type="ECO:0000256" key="1">
    <source>
        <dbReference type="SAM" id="MobiDB-lite"/>
    </source>
</evidence>